<evidence type="ECO:0000259" key="15">
    <source>
        <dbReference type="PROSITE" id="PS50853"/>
    </source>
</evidence>
<dbReference type="PANTHER" id="PTHR44170">
    <property type="entry name" value="PROTEIN SIDEKICK"/>
    <property type="match status" value="1"/>
</dbReference>
<feature type="domain" description="Fibronectin type-III" evidence="15">
    <location>
        <begin position="633"/>
        <end position="727"/>
    </location>
</feature>
<dbReference type="GO" id="GO:0005886">
    <property type="term" value="C:plasma membrane"/>
    <property type="evidence" value="ECO:0007669"/>
    <property type="project" value="UniProtKB-SubCell"/>
</dbReference>
<feature type="domain" description="Fibronectin type-III" evidence="15">
    <location>
        <begin position="955"/>
        <end position="1049"/>
    </location>
</feature>
<keyword evidence="11" id="KW-0393">Immunoglobulin domain</keyword>
<dbReference type="InterPro" id="IPR013098">
    <property type="entry name" value="Ig_I-set"/>
</dbReference>
<protein>
    <submittedName>
        <fullName evidence="16">Immunoglobulin superfamily DCC subclass member 4</fullName>
    </submittedName>
</protein>
<evidence type="ECO:0000256" key="3">
    <source>
        <dbReference type="ARBA" id="ARBA00022475"/>
    </source>
</evidence>
<evidence type="ECO:0000256" key="4">
    <source>
        <dbReference type="ARBA" id="ARBA00022692"/>
    </source>
</evidence>
<dbReference type="SMART" id="SM00409">
    <property type="entry name" value="IG"/>
    <property type="match status" value="4"/>
</dbReference>
<feature type="region of interest" description="Disordered" evidence="12">
    <location>
        <begin position="1426"/>
        <end position="1452"/>
    </location>
</feature>
<dbReference type="Pfam" id="PF13927">
    <property type="entry name" value="Ig_3"/>
    <property type="match status" value="1"/>
</dbReference>
<dbReference type="FunFam" id="2.60.40.10:FF:001275">
    <property type="entry name" value="Immunoglobulin superfamily DCC subclass member 4"/>
    <property type="match status" value="1"/>
</dbReference>
<dbReference type="SMART" id="SM00408">
    <property type="entry name" value="IGc2"/>
    <property type="match status" value="4"/>
</dbReference>
<dbReference type="InterPro" id="IPR007110">
    <property type="entry name" value="Ig-like_dom"/>
</dbReference>
<keyword evidence="3" id="KW-1003">Cell membrane</keyword>
<evidence type="ECO:0000256" key="5">
    <source>
        <dbReference type="ARBA" id="ARBA00022729"/>
    </source>
</evidence>
<organism evidence="16 17">
    <name type="scientific">Podarcis muralis</name>
    <name type="common">Wall lizard</name>
    <name type="synonym">Lacerta muralis</name>
    <dbReference type="NCBI Taxonomy" id="64176"/>
    <lineage>
        <taxon>Eukaryota</taxon>
        <taxon>Metazoa</taxon>
        <taxon>Chordata</taxon>
        <taxon>Craniata</taxon>
        <taxon>Vertebrata</taxon>
        <taxon>Euteleostomi</taxon>
        <taxon>Lepidosauria</taxon>
        <taxon>Squamata</taxon>
        <taxon>Bifurcata</taxon>
        <taxon>Unidentata</taxon>
        <taxon>Episquamata</taxon>
        <taxon>Laterata</taxon>
        <taxon>Lacertibaenia</taxon>
        <taxon>Lacertidae</taxon>
        <taxon>Podarcis</taxon>
    </lineage>
</organism>
<keyword evidence="6" id="KW-0677">Repeat</keyword>
<dbReference type="FunFam" id="2.60.40.10:FF:000759">
    <property type="entry name" value="Immunoglobulin superfamily DCC subclass member 4"/>
    <property type="match status" value="1"/>
</dbReference>
<feature type="region of interest" description="Disordered" evidence="12">
    <location>
        <begin position="59"/>
        <end position="113"/>
    </location>
</feature>
<dbReference type="CDD" id="cd00096">
    <property type="entry name" value="Ig"/>
    <property type="match status" value="1"/>
</dbReference>
<comment type="subcellular location">
    <subcellularLocation>
        <location evidence="1">Cell membrane</location>
        <topology evidence="1">Single-pass type I membrane protein</topology>
    </subcellularLocation>
</comment>
<keyword evidence="4 13" id="KW-0812">Transmembrane</keyword>
<dbReference type="SUPFAM" id="SSF48726">
    <property type="entry name" value="Immunoglobulin"/>
    <property type="match status" value="4"/>
</dbReference>
<dbReference type="Ensembl" id="ENSPMRT00000023029.1">
    <property type="protein sequence ID" value="ENSPMRP00000021698.1"/>
    <property type="gene ID" value="ENSPMRG00000014090.1"/>
</dbReference>
<dbReference type="CDD" id="cd00063">
    <property type="entry name" value="FN3"/>
    <property type="match status" value="5"/>
</dbReference>
<dbReference type="InterPro" id="IPR036179">
    <property type="entry name" value="Ig-like_dom_sf"/>
</dbReference>
<keyword evidence="10" id="KW-0325">Glycoprotein</keyword>
<proteinExistence type="inferred from homology"/>
<feature type="compositionally biased region" description="Basic and acidic residues" evidence="12">
    <location>
        <begin position="1392"/>
        <end position="1402"/>
    </location>
</feature>
<dbReference type="FunFam" id="2.60.40.10:FF:000456">
    <property type="entry name" value="protogenin isoform X2"/>
    <property type="match status" value="1"/>
</dbReference>
<dbReference type="Pfam" id="PF00041">
    <property type="entry name" value="fn3"/>
    <property type="match status" value="5"/>
</dbReference>
<evidence type="ECO:0000259" key="14">
    <source>
        <dbReference type="PROSITE" id="PS50835"/>
    </source>
</evidence>
<dbReference type="InterPro" id="IPR003598">
    <property type="entry name" value="Ig_sub2"/>
</dbReference>
<feature type="domain" description="Ig-like" evidence="14">
    <location>
        <begin position="345"/>
        <end position="434"/>
    </location>
</feature>
<sequence>MPCMVFISGCKKKARTGRRERERFIPPLSPGQQKQGESEAPFCLLRPLVLRWQRDHPLPRRGRKRETHLSGLSSLEEKAKGARAREGQSRGSGRREVAPGASPSGTERGTRLGSGRARVVARVCLATPRVTSSPFFLFLFFFFAFTQDGDGGGEAAAAAALRSRARLTLARQHQQASRGADSGRRGCCLARSPARRHLLLPAPPFAHPELRRAYMALEGLFGLAILALTLTVEGEPSPRPSLELTCGPGPGRVTLEPNQTLELRCNLAPVEELLNITWKKNGLPLAEKDNFRLLPNGSLLISSPGVSPSAEGAFPGGSSAEGNYSCVSHGSFGSVAGQTVVLRAPTLSQFFQHPESQTVKENGMARFECRIKGLPPPVITWEKDHVAVPSEARFIELPNGVLQIIDVQESDAGMYHCVAANWAGQRYSSGAVLSISKGHQLPATGDVAIVAMPENATVVVGESAVMECMASANPTPFVSWIRDDGDPISTDVIVLGRTNLLIPHAQLHHSGIYVCRANKPQTRQFVTAAAELRVLAPPVISQAPETISRTRASTARFVCKAEGEPSPSIHWMKNGEPLLSKGRVKMQSSGTLVINQIGLDDAGYYQCVAENHLGMACAGARLVVIVREGLPSAPKRVSASSLSSTTVLVSWERPEFNSERIIGFSLHYQKASGADNVEYQFAVNNDTTEFQVKDLEPSTNYVFYVVAYSQLGASRTSSSTNVQTLEDVPSAAPQLSLSSTTPMDIKVTWLPLLPELSNGRITKYKIDYAPLKEDLISSTEVGANETQLTLHGLHPNKVYKVRIAASTSVGYGAPSEWTQHRTPDRDNQTHVPFAPTELKVRAKMESLLVSWQPPANHAQISGYKLYYREVATEETSEENLSEGPGDGTWDVGPIKLKKKVKQHELTELIPGRLYEVKLVAFNKHEDGYAAVWKGRTERAPVTVADPPLQKGPPLPPAHVYVESNSSTSIWLRWKKPDFTTVKIVNYTVRFSPWGLKNASLVTYYTSSDEDILISGLKPFTRYEFAVQSNGVGVDGPFGNAVEWFTLPDRPSTPPSDLRLHPINPYAVQVHWCPPSEPNGIIVEYLILYNANHTQPDEMWTLLTKEGNTFSTEVHGLESDTRYFFKMGAKTVVGSGPYSNVKDVQTLQEKFSDMLDVHSVTGIIVGICLGLLCVLFCMCASFRNNKPRESVAGLVSQAAGNHTYYHRSRQTPSLPVAPSNSHELESLMTPLSDDAPSPPADIMELTEVQGLICGCPLDDSTGHIKRKPPWEKSLSSWANSITGYGDTAPKDPTMALNGSLKMASNGGQKVLLQALVYEVVTNDANKEHAPSSLNQMEAEVIVHSDFSASDRDFDSQLCVLDGEPVLSEDCEREHLHAKDSSQQASPSLSLTKVSRDQENKSDPEAHSVLLRIDGQAHKMAAEFLETDTGFPRPGQSLDSAESGDSDSLPEGGEDAQANLRKAFPTGQSQPLLCSSLSSIINSPSVFESVACVHHL</sequence>
<feature type="domain" description="Ig-like" evidence="14">
    <location>
        <begin position="538"/>
        <end position="611"/>
    </location>
</feature>
<evidence type="ECO:0000256" key="2">
    <source>
        <dbReference type="ARBA" id="ARBA00009588"/>
    </source>
</evidence>
<evidence type="ECO:0000256" key="10">
    <source>
        <dbReference type="ARBA" id="ARBA00023180"/>
    </source>
</evidence>
<reference evidence="16" key="2">
    <citation type="submission" date="2025-08" db="UniProtKB">
        <authorList>
            <consortium name="Ensembl"/>
        </authorList>
    </citation>
    <scope>IDENTIFICATION</scope>
</reference>
<keyword evidence="7 13" id="KW-1133">Transmembrane helix</keyword>
<feature type="domain" description="Fibronectin type-III" evidence="15">
    <location>
        <begin position="831"/>
        <end position="942"/>
    </location>
</feature>
<evidence type="ECO:0000256" key="8">
    <source>
        <dbReference type="ARBA" id="ARBA00023136"/>
    </source>
</evidence>
<dbReference type="PROSITE" id="PS50835">
    <property type="entry name" value="IG_LIKE"/>
    <property type="match status" value="4"/>
</dbReference>
<reference evidence="16" key="3">
    <citation type="submission" date="2025-09" db="UniProtKB">
        <authorList>
            <consortium name="Ensembl"/>
        </authorList>
    </citation>
    <scope>IDENTIFICATION</scope>
</reference>
<dbReference type="SMART" id="SM00060">
    <property type="entry name" value="FN3"/>
    <property type="match status" value="5"/>
</dbReference>
<feature type="compositionally biased region" description="Polar residues" evidence="12">
    <location>
        <begin position="1379"/>
        <end position="1391"/>
    </location>
</feature>
<dbReference type="InterPro" id="IPR036116">
    <property type="entry name" value="FN3_sf"/>
</dbReference>
<evidence type="ECO:0000256" key="13">
    <source>
        <dbReference type="SAM" id="Phobius"/>
    </source>
</evidence>
<accession>A0A670JB56</accession>
<dbReference type="GO" id="GO:0098609">
    <property type="term" value="P:cell-cell adhesion"/>
    <property type="evidence" value="ECO:0007669"/>
    <property type="project" value="TreeGrafter"/>
</dbReference>
<dbReference type="InterPro" id="IPR003599">
    <property type="entry name" value="Ig_sub"/>
</dbReference>
<evidence type="ECO:0000256" key="11">
    <source>
        <dbReference type="ARBA" id="ARBA00023319"/>
    </source>
</evidence>
<feature type="domain" description="Fibronectin type-III" evidence="15">
    <location>
        <begin position="729"/>
        <end position="825"/>
    </location>
</feature>
<reference evidence="16 17" key="1">
    <citation type="journal article" date="2019" name="Proc. Natl. Acad. Sci. U.S.A.">
        <title>Regulatory changes in pterin and carotenoid genes underlie balanced color polymorphisms in the wall lizard.</title>
        <authorList>
            <person name="Andrade P."/>
            <person name="Pinho C."/>
            <person name="Perez I de Lanuza G."/>
            <person name="Afonso S."/>
            <person name="Brejcha J."/>
            <person name="Rubin C.J."/>
            <person name="Wallerman O."/>
            <person name="Pereira P."/>
            <person name="Sabatino S.J."/>
            <person name="Bellati A."/>
            <person name="Pellitteri-Rosa D."/>
            <person name="Bosakova Z."/>
            <person name="Bunikis I."/>
            <person name="Carretero M.A."/>
            <person name="Feiner N."/>
            <person name="Marsik P."/>
            <person name="Pauperio F."/>
            <person name="Salvi D."/>
            <person name="Soler L."/>
            <person name="While G.M."/>
            <person name="Uller T."/>
            <person name="Font E."/>
            <person name="Andersson L."/>
            <person name="Carneiro M."/>
        </authorList>
    </citation>
    <scope>NUCLEOTIDE SEQUENCE</scope>
</reference>
<feature type="domain" description="Ig-like" evidence="14">
    <location>
        <begin position="442"/>
        <end position="527"/>
    </location>
</feature>
<dbReference type="PANTHER" id="PTHR44170:SF5">
    <property type="entry name" value="IMMUNOGLOBULIN SUPERFAMILY DCC SUBCLASS MEMBER 4"/>
    <property type="match status" value="1"/>
</dbReference>
<dbReference type="Proteomes" id="UP000472272">
    <property type="component" value="Chromosome 14"/>
</dbReference>
<feature type="region of interest" description="Disordered" evidence="12">
    <location>
        <begin position="14"/>
        <end position="38"/>
    </location>
</feature>
<evidence type="ECO:0000313" key="17">
    <source>
        <dbReference type="Proteomes" id="UP000472272"/>
    </source>
</evidence>
<keyword evidence="9" id="KW-1015">Disulfide bond</keyword>
<dbReference type="InterPro" id="IPR013783">
    <property type="entry name" value="Ig-like_fold"/>
</dbReference>
<gene>
    <name evidence="16" type="primary">IGDCC4</name>
</gene>
<dbReference type="Gene3D" id="2.60.40.10">
    <property type="entry name" value="Immunoglobulins"/>
    <property type="match status" value="9"/>
</dbReference>
<dbReference type="SUPFAM" id="SSF49265">
    <property type="entry name" value="Fibronectin type III"/>
    <property type="match status" value="3"/>
</dbReference>
<keyword evidence="8 13" id="KW-0472">Membrane</keyword>
<dbReference type="FunFam" id="2.60.40.10:FF:000273">
    <property type="entry name" value="contactin-3 isoform X1"/>
    <property type="match status" value="1"/>
</dbReference>
<evidence type="ECO:0000313" key="16">
    <source>
        <dbReference type="Ensembl" id="ENSPMRP00000021698.1"/>
    </source>
</evidence>
<dbReference type="FunFam" id="2.60.40.10:FF:000299">
    <property type="entry name" value="protogenin isoform X2"/>
    <property type="match status" value="1"/>
</dbReference>
<evidence type="ECO:0000256" key="12">
    <source>
        <dbReference type="SAM" id="MobiDB-lite"/>
    </source>
</evidence>
<evidence type="ECO:0000256" key="7">
    <source>
        <dbReference type="ARBA" id="ARBA00022989"/>
    </source>
</evidence>
<feature type="domain" description="Fibronectin type-III" evidence="15">
    <location>
        <begin position="1053"/>
        <end position="1148"/>
    </location>
</feature>
<evidence type="ECO:0000256" key="1">
    <source>
        <dbReference type="ARBA" id="ARBA00004251"/>
    </source>
</evidence>
<name>A0A670JB56_PODMU</name>
<evidence type="ECO:0000256" key="9">
    <source>
        <dbReference type="ARBA" id="ARBA00023157"/>
    </source>
</evidence>
<dbReference type="PROSITE" id="PS50853">
    <property type="entry name" value="FN3"/>
    <property type="match status" value="5"/>
</dbReference>
<dbReference type="OMA" id="PFITWSF"/>
<dbReference type="FunFam" id="2.60.40.10:FF:000551">
    <property type="entry name" value="Protogenin A"/>
    <property type="match status" value="1"/>
</dbReference>
<dbReference type="FunFam" id="2.60.40.10:FF:001038">
    <property type="entry name" value="Immunoglobulin superfamily DCC subclass member 4"/>
    <property type="match status" value="1"/>
</dbReference>
<dbReference type="GeneTree" id="ENSGT00940000159637"/>
<keyword evidence="17" id="KW-1185">Reference proteome</keyword>
<evidence type="ECO:0000256" key="6">
    <source>
        <dbReference type="ARBA" id="ARBA00022737"/>
    </source>
</evidence>
<dbReference type="InterPro" id="IPR003961">
    <property type="entry name" value="FN3_dom"/>
</dbReference>
<feature type="region of interest" description="Disordered" evidence="12">
    <location>
        <begin position="1370"/>
        <end position="1402"/>
    </location>
</feature>
<feature type="domain" description="Ig-like" evidence="14">
    <location>
        <begin position="240"/>
        <end position="341"/>
    </location>
</feature>
<comment type="similarity">
    <text evidence="2">Belongs to the immunoglobulin superfamily. DCC family.</text>
</comment>
<dbReference type="Pfam" id="PF07679">
    <property type="entry name" value="I-set"/>
    <property type="match status" value="2"/>
</dbReference>
<keyword evidence="5" id="KW-0732">Signal</keyword>
<feature type="transmembrane region" description="Helical" evidence="13">
    <location>
        <begin position="1159"/>
        <end position="1181"/>
    </location>
</feature>
<feature type="compositionally biased region" description="Basic and acidic residues" evidence="12">
    <location>
        <begin position="75"/>
        <end position="97"/>
    </location>
</feature>